<sequence>MNEMYSMSIVAHNYSVLAVLLVIGVNFYKLFSAKSVQEYRKFTMLFNPIVGTMIGAVLFTGVIMMAAKHLSFTLENIVMIVYGIVLIVLEAKRAKTFKYVLNSDKEGFLLFKEKAKKIFALEFIGTLIIYIWMVSIAK</sequence>
<keyword evidence="3" id="KW-1185">Reference proteome</keyword>
<keyword evidence="1" id="KW-1133">Transmembrane helix</keyword>
<reference evidence="2 3" key="1">
    <citation type="submission" date="2019-09" db="EMBL/GenBank/DDBJ databases">
        <title>Sulfurimonas gotlandica sp. nov., a chemoautotrophic and psychrotolerant epsilonproteobacterium isolated from a pelagic redoxcline, and an emended description of the genus Sulfurimonas.</title>
        <authorList>
            <person name="Wang S."/>
            <person name="Jiang L."/>
            <person name="Shao S."/>
        </authorList>
    </citation>
    <scope>NUCLEOTIDE SEQUENCE [LARGE SCALE GENOMIC DNA]</scope>
    <source>
        <strain evidence="2 3">GYSZ_1</strain>
    </source>
</reference>
<evidence type="ECO:0000313" key="3">
    <source>
        <dbReference type="Proteomes" id="UP000326944"/>
    </source>
</evidence>
<feature type="transmembrane region" description="Helical" evidence="1">
    <location>
        <begin position="43"/>
        <end position="64"/>
    </location>
</feature>
<dbReference type="OrthoDB" id="5334480at2"/>
<dbReference type="EMBL" id="CP043617">
    <property type="protein sequence ID" value="QFR50242.1"/>
    <property type="molecule type" value="Genomic_DNA"/>
</dbReference>
<keyword evidence="1" id="KW-0472">Membrane</keyword>
<feature type="transmembrane region" description="Helical" evidence="1">
    <location>
        <begin position="70"/>
        <end position="89"/>
    </location>
</feature>
<evidence type="ECO:0000256" key="1">
    <source>
        <dbReference type="SAM" id="Phobius"/>
    </source>
</evidence>
<dbReference type="AlphaFoldDB" id="A0A5P8P3D3"/>
<accession>A0A5P8P3D3</accession>
<dbReference type="KEGG" id="sulg:FJR48_11080"/>
<name>A0A5P8P3D3_9BACT</name>
<gene>
    <name evidence="2" type="ORF">FJR48_11080</name>
</gene>
<feature type="transmembrane region" description="Helical" evidence="1">
    <location>
        <begin position="12"/>
        <end position="31"/>
    </location>
</feature>
<dbReference type="RefSeq" id="WP_152308190.1">
    <property type="nucleotide sequence ID" value="NZ_CP043617.1"/>
</dbReference>
<proteinExistence type="predicted"/>
<feature type="transmembrane region" description="Helical" evidence="1">
    <location>
        <begin position="118"/>
        <end position="137"/>
    </location>
</feature>
<protein>
    <submittedName>
        <fullName evidence="2">Uncharacterized protein</fullName>
    </submittedName>
</protein>
<organism evidence="2 3">
    <name type="scientific">Sulfurimonas lithotrophica</name>
    <dbReference type="NCBI Taxonomy" id="2590022"/>
    <lineage>
        <taxon>Bacteria</taxon>
        <taxon>Pseudomonadati</taxon>
        <taxon>Campylobacterota</taxon>
        <taxon>Epsilonproteobacteria</taxon>
        <taxon>Campylobacterales</taxon>
        <taxon>Sulfurimonadaceae</taxon>
        <taxon>Sulfurimonas</taxon>
    </lineage>
</organism>
<keyword evidence="1" id="KW-0812">Transmembrane</keyword>
<evidence type="ECO:0000313" key="2">
    <source>
        <dbReference type="EMBL" id="QFR50242.1"/>
    </source>
</evidence>
<dbReference type="Proteomes" id="UP000326944">
    <property type="component" value="Chromosome"/>
</dbReference>